<feature type="chain" id="PRO_5045892474" evidence="2">
    <location>
        <begin position="24"/>
        <end position="352"/>
    </location>
</feature>
<evidence type="ECO:0000256" key="1">
    <source>
        <dbReference type="SAM" id="MobiDB-lite"/>
    </source>
</evidence>
<reference evidence="4 5" key="1">
    <citation type="submission" date="2019-12" db="EMBL/GenBank/DDBJ databases">
        <title>Genomic-based taxomic classification of the family Erythrobacteraceae.</title>
        <authorList>
            <person name="Xu L."/>
        </authorList>
    </citation>
    <scope>NUCLEOTIDE SEQUENCE [LARGE SCALE GENOMIC DNA]</scope>
    <source>
        <strain evidence="4 5">H32</strain>
    </source>
</reference>
<sequence length="352" mass="36925">MSRAAALALLPALLAPLPGPAAAMPASARAPGEGAATAPDSRAGALAADLAALRAADHRLLAIGWRLVTGNAPYCEQTWPSIGLLLQDTAAFAEPAAVSAALGIEGPVAVQAVAPGSPAAAAGLAPGDEIVAIGDLPVAAIEAAPARDWRRLARLHEAIERALVRDGSVALTLRDGTVLDLAGVPACRSRFEVIAGKRAVADGRRVIVGRDFPAFGYDEEELAAVVAHELAHNLLAHRVWLDSRGRKRRDVRLSEREADRLIPWLLANAGYDPRAGVRFMQRWGPRHGGGLFRKRTHDGWDERVEAIEAEAALLDRLAAAPGAADWSRHFRRDTTSGGGGIYAAASADSSSR</sequence>
<evidence type="ECO:0000259" key="3">
    <source>
        <dbReference type="SMART" id="SM00228"/>
    </source>
</evidence>
<accession>A0ABW9UYM9</accession>
<gene>
    <name evidence="4" type="ORF">GRI72_08795</name>
</gene>
<keyword evidence="5" id="KW-1185">Reference proteome</keyword>
<dbReference type="SUPFAM" id="SSF50156">
    <property type="entry name" value="PDZ domain-like"/>
    <property type="match status" value="1"/>
</dbReference>
<organism evidence="4 5">
    <name type="scientific">Pelagerythrobacter marinus</name>
    <dbReference type="NCBI Taxonomy" id="538382"/>
    <lineage>
        <taxon>Bacteria</taxon>
        <taxon>Pseudomonadati</taxon>
        <taxon>Pseudomonadota</taxon>
        <taxon>Alphaproteobacteria</taxon>
        <taxon>Sphingomonadales</taxon>
        <taxon>Erythrobacteraceae</taxon>
        <taxon>Pelagerythrobacter</taxon>
    </lineage>
</organism>
<name>A0ABW9UYM9_9SPHN</name>
<keyword evidence="2" id="KW-0732">Signal</keyword>
<feature type="region of interest" description="Disordered" evidence="1">
    <location>
        <begin position="329"/>
        <end position="352"/>
    </location>
</feature>
<feature type="compositionally biased region" description="Low complexity" evidence="1">
    <location>
        <begin position="342"/>
        <end position="352"/>
    </location>
</feature>
<proteinExistence type="predicted"/>
<dbReference type="InterPro" id="IPR036034">
    <property type="entry name" value="PDZ_sf"/>
</dbReference>
<protein>
    <submittedName>
        <fullName evidence="4">PDZ domain-containing protein</fullName>
    </submittedName>
</protein>
<dbReference type="Gene3D" id="2.30.42.10">
    <property type="match status" value="1"/>
</dbReference>
<evidence type="ECO:0000313" key="4">
    <source>
        <dbReference type="EMBL" id="MXO68923.1"/>
    </source>
</evidence>
<feature type="domain" description="PDZ" evidence="3">
    <location>
        <begin position="80"/>
        <end position="167"/>
    </location>
</feature>
<dbReference type="RefSeq" id="WP_160733523.1">
    <property type="nucleotide sequence ID" value="NZ_WTYO01000003.1"/>
</dbReference>
<dbReference type="InterPro" id="IPR041489">
    <property type="entry name" value="PDZ_6"/>
</dbReference>
<dbReference type="InterPro" id="IPR001478">
    <property type="entry name" value="PDZ"/>
</dbReference>
<evidence type="ECO:0000313" key="5">
    <source>
        <dbReference type="Proteomes" id="UP000444401"/>
    </source>
</evidence>
<feature type="signal peptide" evidence="2">
    <location>
        <begin position="1"/>
        <end position="23"/>
    </location>
</feature>
<dbReference type="Pfam" id="PF17820">
    <property type="entry name" value="PDZ_6"/>
    <property type="match status" value="1"/>
</dbReference>
<evidence type="ECO:0000256" key="2">
    <source>
        <dbReference type="SAM" id="SignalP"/>
    </source>
</evidence>
<dbReference type="SMART" id="SM00228">
    <property type="entry name" value="PDZ"/>
    <property type="match status" value="1"/>
</dbReference>
<dbReference type="EMBL" id="WTYO01000003">
    <property type="protein sequence ID" value="MXO68923.1"/>
    <property type="molecule type" value="Genomic_DNA"/>
</dbReference>
<comment type="caution">
    <text evidence="4">The sequence shown here is derived from an EMBL/GenBank/DDBJ whole genome shotgun (WGS) entry which is preliminary data.</text>
</comment>
<dbReference type="Proteomes" id="UP000444401">
    <property type="component" value="Unassembled WGS sequence"/>
</dbReference>